<feature type="transmembrane region" description="Helical" evidence="2">
    <location>
        <begin position="56"/>
        <end position="79"/>
    </location>
</feature>
<keyword evidence="4" id="KW-1185">Reference proteome</keyword>
<comment type="catalytic activity">
    <reaction evidence="2">
        <text>a quinone + NADH + 5 H(+)(in) = a quinol + NAD(+) + 4 H(+)(out)</text>
        <dbReference type="Rhea" id="RHEA:57888"/>
        <dbReference type="ChEBI" id="CHEBI:15378"/>
        <dbReference type="ChEBI" id="CHEBI:24646"/>
        <dbReference type="ChEBI" id="CHEBI:57540"/>
        <dbReference type="ChEBI" id="CHEBI:57945"/>
        <dbReference type="ChEBI" id="CHEBI:132124"/>
    </reaction>
</comment>
<comment type="caution">
    <text evidence="3">The sequence shown here is derived from an EMBL/GenBank/DDBJ whole genome shotgun (WGS) entry which is preliminary data.</text>
</comment>
<dbReference type="Pfam" id="PF00499">
    <property type="entry name" value="Oxidored_q3"/>
    <property type="match status" value="1"/>
</dbReference>
<evidence type="ECO:0000256" key="1">
    <source>
        <dbReference type="ARBA" id="ARBA00005698"/>
    </source>
</evidence>
<comment type="similarity">
    <text evidence="1 2">Belongs to the complex I subunit 6 family.</text>
</comment>
<gene>
    <name evidence="3" type="ORF">JL102_15450</name>
</gene>
<dbReference type="InterPro" id="IPR001457">
    <property type="entry name" value="NADH_UbQ/plastoQ_OxRdtase_su6"/>
</dbReference>
<dbReference type="InterPro" id="IPR042106">
    <property type="entry name" value="Nuo/plastoQ_OxRdtase_6_NuoJ"/>
</dbReference>
<evidence type="ECO:0000313" key="4">
    <source>
        <dbReference type="Proteomes" id="UP000659388"/>
    </source>
</evidence>
<dbReference type="PANTHER" id="PTHR33269">
    <property type="entry name" value="NADH-UBIQUINONE OXIDOREDUCTASE CHAIN 6"/>
    <property type="match status" value="1"/>
</dbReference>
<accession>A0A937FBQ8</accession>
<dbReference type="EC" id="7.1.1.-" evidence="2"/>
<organism evidence="3 4">
    <name type="scientific">Fulvivirga sediminis</name>
    <dbReference type="NCBI Taxonomy" id="2803949"/>
    <lineage>
        <taxon>Bacteria</taxon>
        <taxon>Pseudomonadati</taxon>
        <taxon>Bacteroidota</taxon>
        <taxon>Cytophagia</taxon>
        <taxon>Cytophagales</taxon>
        <taxon>Fulvivirgaceae</taxon>
        <taxon>Fulvivirga</taxon>
    </lineage>
</organism>
<name>A0A937FBQ8_9BACT</name>
<dbReference type="GO" id="GO:0005886">
    <property type="term" value="C:plasma membrane"/>
    <property type="evidence" value="ECO:0007669"/>
    <property type="project" value="UniProtKB-SubCell"/>
</dbReference>
<reference evidence="3" key="1">
    <citation type="submission" date="2021-01" db="EMBL/GenBank/DDBJ databases">
        <title>Fulvivirga kasyanovii gen. nov., sp nov., a novel member of the phylum Bacteroidetes isolated from seawater in a mussel farm.</title>
        <authorList>
            <person name="Zhao L.-H."/>
            <person name="Wang Z.-J."/>
        </authorList>
    </citation>
    <scope>NUCLEOTIDE SEQUENCE</scope>
    <source>
        <strain evidence="3">2943</strain>
    </source>
</reference>
<feature type="transmembrane region" description="Helical" evidence="2">
    <location>
        <begin position="7"/>
        <end position="25"/>
    </location>
</feature>
<keyword evidence="2" id="KW-0472">Membrane</keyword>
<dbReference type="GO" id="GO:0008137">
    <property type="term" value="F:NADH dehydrogenase (ubiquinone) activity"/>
    <property type="evidence" value="ECO:0007669"/>
    <property type="project" value="UniProtKB-UniRule"/>
</dbReference>
<sequence>MVVLIEIPFYIFSGLAILFAGVILFTKNLLYGAFSLVGTFLCVAAIYVLAQAEFVAVTQLMVYVGGIVVLLIFGVMLTNKITDKGIITSSYNRFLGAIIAISLFVVLFYGILKINFGAVKGQSADMNNVNQIGVELLTEYLLPFEIAAVVLLIALIGSSVISGYKTKETDE</sequence>
<keyword evidence="2" id="KW-0520">NAD</keyword>
<keyword evidence="2" id="KW-1133">Transmembrane helix</keyword>
<dbReference type="PANTHER" id="PTHR33269:SF17">
    <property type="entry name" value="NADH-UBIQUINONE OXIDOREDUCTASE CHAIN 6"/>
    <property type="match status" value="1"/>
</dbReference>
<evidence type="ECO:0000313" key="3">
    <source>
        <dbReference type="EMBL" id="MBL3657543.1"/>
    </source>
</evidence>
<comment type="function">
    <text evidence="2">NDH-1 shuttles electrons from NADH, via FMN and iron-sulfur (Fe-S) centers, to quinones in the respiratory chain. Couples the redox reaction to proton translocation (for every two electrons transferred, four hydrogen ions are translocated across the cytoplasmic membrane), and thus conserves the redox energy in a proton gradient.</text>
</comment>
<evidence type="ECO:0000256" key="2">
    <source>
        <dbReference type="RuleBase" id="RU004429"/>
    </source>
</evidence>
<dbReference type="Proteomes" id="UP000659388">
    <property type="component" value="Unassembled WGS sequence"/>
</dbReference>
<feature type="transmembrane region" description="Helical" evidence="2">
    <location>
        <begin position="146"/>
        <end position="164"/>
    </location>
</feature>
<dbReference type="Gene3D" id="1.20.120.1200">
    <property type="entry name" value="NADH-ubiquinone/plastoquinone oxidoreductase chain 6, subunit NuoJ"/>
    <property type="match status" value="1"/>
</dbReference>
<comment type="subcellular location">
    <subcellularLocation>
        <location evidence="2">Cell membrane</location>
        <topology evidence="2">Multi-pass membrane protein</topology>
    </subcellularLocation>
</comment>
<dbReference type="GO" id="GO:0048038">
    <property type="term" value="F:quinone binding"/>
    <property type="evidence" value="ECO:0007669"/>
    <property type="project" value="UniProtKB-UniRule"/>
</dbReference>
<keyword evidence="2" id="KW-0812">Transmembrane</keyword>
<keyword evidence="2" id="KW-1003">Cell membrane</keyword>
<protein>
    <recommendedName>
        <fullName evidence="2">NADH-quinone oxidoreductase subunit J</fullName>
        <ecNumber evidence="2">7.1.1.-</ecNumber>
    </recommendedName>
</protein>
<dbReference type="EMBL" id="JAESIY010000008">
    <property type="protein sequence ID" value="MBL3657543.1"/>
    <property type="molecule type" value="Genomic_DNA"/>
</dbReference>
<dbReference type="AlphaFoldDB" id="A0A937FBQ8"/>
<feature type="transmembrane region" description="Helical" evidence="2">
    <location>
        <begin position="30"/>
        <end position="50"/>
    </location>
</feature>
<feature type="transmembrane region" description="Helical" evidence="2">
    <location>
        <begin position="91"/>
        <end position="112"/>
    </location>
</feature>
<proteinExistence type="inferred from homology"/>
<keyword evidence="2" id="KW-0874">Quinone</keyword>